<protein>
    <submittedName>
        <fullName evidence="1">Uncharacterized protein</fullName>
    </submittedName>
</protein>
<dbReference type="Proteomes" id="UP000236311">
    <property type="component" value="Unassembled WGS sequence"/>
</dbReference>
<name>A0A2K4ZI92_9FIRM</name>
<accession>A0A2K4ZI92</accession>
<keyword evidence="2" id="KW-1185">Reference proteome</keyword>
<dbReference type="AlphaFoldDB" id="A0A2K4ZI92"/>
<dbReference type="RefSeq" id="WP_103240233.1">
    <property type="nucleotide sequence ID" value="NZ_JANJZD010000013.1"/>
</dbReference>
<reference evidence="1 2" key="1">
    <citation type="submission" date="2018-01" db="EMBL/GenBank/DDBJ databases">
        <authorList>
            <person name="Gaut B.S."/>
            <person name="Morton B.R."/>
            <person name="Clegg M.T."/>
            <person name="Duvall M.R."/>
        </authorList>
    </citation>
    <scope>NUCLEOTIDE SEQUENCE [LARGE SCALE GENOMIC DNA]</scope>
    <source>
        <strain evidence="1">GP69</strain>
    </source>
</reference>
<dbReference type="EMBL" id="OFSM01000014">
    <property type="protein sequence ID" value="SOY30171.1"/>
    <property type="molecule type" value="Genomic_DNA"/>
</dbReference>
<evidence type="ECO:0000313" key="2">
    <source>
        <dbReference type="Proteomes" id="UP000236311"/>
    </source>
</evidence>
<gene>
    <name evidence="1" type="ORF">AMURIS_02894</name>
</gene>
<evidence type="ECO:0000313" key="1">
    <source>
        <dbReference type="EMBL" id="SOY30171.1"/>
    </source>
</evidence>
<organism evidence="1 2">
    <name type="scientific">Acetatifactor muris</name>
    <dbReference type="NCBI Taxonomy" id="879566"/>
    <lineage>
        <taxon>Bacteria</taxon>
        <taxon>Bacillati</taxon>
        <taxon>Bacillota</taxon>
        <taxon>Clostridia</taxon>
        <taxon>Lachnospirales</taxon>
        <taxon>Lachnospiraceae</taxon>
        <taxon>Acetatifactor</taxon>
    </lineage>
</organism>
<sequence>MTPLINEMWDIVKIGAETMCAEDSNILFEESKKQAFEASCRKIYDDLLEYMEDKEKPLDRHKMTAIFMISVIRAEVLEGAREDVVFVGNYVLAAEVGFSYLRKALNEKLGEKLKDKMKPIKEFYFPQANSCPTDYFRIFYRNLYFANTNPEWNLNPLDIAERLFLLEYLTLEHNGIQPNVLKEYE</sequence>
<proteinExistence type="predicted"/>